<dbReference type="SMART" id="SM00369">
    <property type="entry name" value="LRR_TYP"/>
    <property type="match status" value="5"/>
</dbReference>
<keyword evidence="11 19" id="KW-0547">Nucleotide-binding</keyword>
<dbReference type="Pfam" id="PF00560">
    <property type="entry name" value="LRR_1"/>
    <property type="match status" value="3"/>
</dbReference>
<dbReference type="FunFam" id="3.80.10.10:FF:000095">
    <property type="entry name" value="LRR receptor-like serine/threonine-protein kinase GSO1"/>
    <property type="match status" value="1"/>
</dbReference>
<evidence type="ECO:0000256" key="8">
    <source>
        <dbReference type="ARBA" id="ARBA00022692"/>
    </source>
</evidence>
<dbReference type="PROSITE" id="PS00107">
    <property type="entry name" value="PROTEIN_KINASE_ATP"/>
    <property type="match status" value="1"/>
</dbReference>
<dbReference type="PANTHER" id="PTHR48056:SF63">
    <property type="entry name" value="PROTEIN KINASE DOMAIN-CONTAINING PROTEIN"/>
    <property type="match status" value="1"/>
</dbReference>
<dbReference type="OMA" id="HDFSWNS"/>
<evidence type="ECO:0000256" key="19">
    <source>
        <dbReference type="PROSITE-ProRule" id="PRU10141"/>
    </source>
</evidence>
<evidence type="ECO:0000256" key="20">
    <source>
        <dbReference type="SAM" id="Phobius"/>
    </source>
</evidence>
<keyword evidence="8 20" id="KW-0812">Transmembrane</keyword>
<dbReference type="Gene3D" id="3.30.200.20">
    <property type="entry name" value="Phosphorylase Kinase, domain 1"/>
    <property type="match status" value="1"/>
</dbReference>
<dbReference type="EnsemblPlants" id="evm.model.10.1795">
    <property type="protein sequence ID" value="cds.evm.model.10.1795"/>
    <property type="gene ID" value="evm.TU.10.1795"/>
</dbReference>
<dbReference type="GO" id="GO:0005524">
    <property type="term" value="F:ATP binding"/>
    <property type="evidence" value="ECO:0007669"/>
    <property type="project" value="UniProtKB-UniRule"/>
</dbReference>
<name>A0A803QKX4_CANSA</name>
<keyword evidence="12" id="KW-0418">Kinase</keyword>
<evidence type="ECO:0000256" key="5">
    <source>
        <dbReference type="ARBA" id="ARBA00022527"/>
    </source>
</evidence>
<comment type="subcellular location">
    <subcellularLocation>
        <location evidence="1">Cell membrane</location>
        <topology evidence="1">Single-pass type I membrane protein</topology>
    </subcellularLocation>
</comment>
<feature type="transmembrane region" description="Helical" evidence="20">
    <location>
        <begin position="643"/>
        <end position="667"/>
    </location>
</feature>
<dbReference type="GO" id="GO:0004674">
    <property type="term" value="F:protein serine/threonine kinase activity"/>
    <property type="evidence" value="ECO:0007669"/>
    <property type="project" value="UniProtKB-KW"/>
</dbReference>
<evidence type="ECO:0000256" key="13">
    <source>
        <dbReference type="ARBA" id="ARBA00022840"/>
    </source>
</evidence>
<keyword evidence="6" id="KW-0433">Leucine-rich repeat</keyword>
<dbReference type="PROSITE" id="PS50011">
    <property type="entry name" value="PROTEIN_KINASE_DOM"/>
    <property type="match status" value="1"/>
</dbReference>
<feature type="domain" description="Protein kinase" evidence="22">
    <location>
        <begin position="705"/>
        <end position="844"/>
    </location>
</feature>
<keyword evidence="24" id="KW-1185">Reference proteome</keyword>
<dbReference type="InterPro" id="IPR003591">
    <property type="entry name" value="Leu-rich_rpt_typical-subtyp"/>
</dbReference>
<evidence type="ECO:0000256" key="2">
    <source>
        <dbReference type="ARBA" id="ARBA00009592"/>
    </source>
</evidence>
<dbReference type="InterPro" id="IPR013210">
    <property type="entry name" value="LRR_N_plant-typ"/>
</dbReference>
<keyword evidence="9 21" id="KW-0732">Signal</keyword>
<evidence type="ECO:0000256" key="1">
    <source>
        <dbReference type="ARBA" id="ARBA00004251"/>
    </source>
</evidence>
<feature type="chain" id="PRO_5030554365" description="non-specific serine/threonine protein kinase" evidence="21">
    <location>
        <begin position="20"/>
        <end position="844"/>
    </location>
</feature>
<evidence type="ECO:0000256" key="14">
    <source>
        <dbReference type="ARBA" id="ARBA00022989"/>
    </source>
</evidence>
<dbReference type="Proteomes" id="UP000596661">
    <property type="component" value="Unassembled WGS sequence"/>
</dbReference>
<keyword evidence="13 19" id="KW-0067">ATP-binding</keyword>
<keyword evidence="14 20" id="KW-1133">Transmembrane helix</keyword>
<accession>A0A803QKX4</accession>
<dbReference type="EMBL" id="UZAU01000821">
    <property type="status" value="NOT_ANNOTATED_CDS"/>
    <property type="molecule type" value="Genomic_DNA"/>
</dbReference>
<keyword evidence="16" id="KW-0325">Glycoprotein</keyword>
<evidence type="ECO:0000256" key="11">
    <source>
        <dbReference type="ARBA" id="ARBA00022741"/>
    </source>
</evidence>
<evidence type="ECO:0000256" key="15">
    <source>
        <dbReference type="ARBA" id="ARBA00023136"/>
    </source>
</evidence>
<dbReference type="InterPro" id="IPR050647">
    <property type="entry name" value="Plant_LRR-RLKs"/>
</dbReference>
<keyword evidence="7" id="KW-0808">Transferase</keyword>
<dbReference type="FunFam" id="3.30.200.20:FF:000260">
    <property type="entry name" value="LRR receptor-like serine/threonine-protein kinase RPK2"/>
    <property type="match status" value="1"/>
</dbReference>
<evidence type="ECO:0000256" key="18">
    <source>
        <dbReference type="ARBA" id="ARBA00048679"/>
    </source>
</evidence>
<evidence type="ECO:0000256" key="16">
    <source>
        <dbReference type="ARBA" id="ARBA00023180"/>
    </source>
</evidence>
<dbReference type="GO" id="GO:0005886">
    <property type="term" value="C:plasma membrane"/>
    <property type="evidence" value="ECO:0007669"/>
    <property type="project" value="UniProtKB-SubCell"/>
</dbReference>
<dbReference type="Pfam" id="PF13855">
    <property type="entry name" value="LRR_8"/>
    <property type="match status" value="1"/>
</dbReference>
<dbReference type="PANTHER" id="PTHR48056">
    <property type="entry name" value="LRR RECEPTOR-LIKE SERINE/THREONINE-PROTEIN KINASE-RELATED"/>
    <property type="match status" value="1"/>
</dbReference>
<keyword evidence="5" id="KW-0723">Serine/threonine-protein kinase</keyword>
<dbReference type="InterPro" id="IPR017441">
    <property type="entry name" value="Protein_kinase_ATP_BS"/>
</dbReference>
<keyword evidence="4" id="KW-1003">Cell membrane</keyword>
<protein>
    <recommendedName>
        <fullName evidence="3">non-specific serine/threonine protein kinase</fullName>
        <ecNumber evidence="3">2.7.11.1</ecNumber>
    </recommendedName>
</protein>
<comment type="catalytic activity">
    <reaction evidence="18">
        <text>L-seryl-[protein] + ATP = O-phospho-L-seryl-[protein] + ADP + H(+)</text>
        <dbReference type="Rhea" id="RHEA:17989"/>
        <dbReference type="Rhea" id="RHEA-COMP:9863"/>
        <dbReference type="Rhea" id="RHEA-COMP:11604"/>
        <dbReference type="ChEBI" id="CHEBI:15378"/>
        <dbReference type="ChEBI" id="CHEBI:29999"/>
        <dbReference type="ChEBI" id="CHEBI:30616"/>
        <dbReference type="ChEBI" id="CHEBI:83421"/>
        <dbReference type="ChEBI" id="CHEBI:456216"/>
        <dbReference type="EC" id="2.7.11.1"/>
    </reaction>
</comment>
<feature type="signal peptide" evidence="21">
    <location>
        <begin position="1"/>
        <end position="19"/>
    </location>
</feature>
<dbReference type="InterPro" id="IPR011009">
    <property type="entry name" value="Kinase-like_dom_sf"/>
</dbReference>
<dbReference type="InterPro" id="IPR001611">
    <property type="entry name" value="Leu-rich_rpt"/>
</dbReference>
<sequence>MGLFQFLILSLSLLPFSFFEPLIATSTPLLDDALSLLSFKESVTADPFNILASWKWNQSSSDHHCSWYGVTCHPLSQRVISLNLTVDSSAALGGTLSASVANLTQLRVLSIPHHNFSGEIPTPISKLLLLEVLELQGNNFTGYIPTHVTRFRSLRLLNLSSNLFTGPIPARLIGSGKLTEIDLSNNQLSGRVEVGSKSCEFLTHLKLSNNFLTEPIPTEISKCWNLKTLLLDGNILEGKIPAQIGKLSELRVLDVSRNSLTEKIPKELANCLKLCVLVLTNLVDEDSSLDSARGEFNAFVGAIPFELLLLPTLEILWAPRANLAGRLPSTWTESCSLRVVNLGQNYITGVLPEGIKMSGIKYLVFFQGLVTMGVVILAYWNRFVGALPLFFVGDELLATSNDHNFSYRLLLSNNKFNGSLPIGMVPQCNSFKGFSINLNANKISGEISHAFPVDCLRLTDFEAAYNQFGGSFSGLAISHLVMLQRLDLRGNALSGPLPHELVNVKSLKWVLLGRNNMTGEIPSQIGHLTSLVVLDLSQNALTGFIPPSLTKASGLETVLLDHNKLYGKIPSSFSTLVSLTQLDVSFNNLSGNIPHLQRINGCDAFKGNKYLQSCPDPHSASPANLPVPLDVHKWRSRKKIKTLIIAAVTCASVVLCLLAVIILFFAFGRKKLTRLSSLRRKVVVTFADSPSELNYDNVVRATGNFSIQNLIGTGGFGSTYKAELVPGFLVAVKRLSIGRFQGVQQFEAEIRTLGRIRHKNLVTLIGYYVDYGNGFNIVAWAKLLIKEGRCSELFCPQLWEVDTEPEEKEKLLELLRLASICTVESLSVRPSMKQVLDKLKQLRT</sequence>
<evidence type="ECO:0000259" key="22">
    <source>
        <dbReference type="PROSITE" id="PS50011"/>
    </source>
</evidence>
<dbReference type="FunFam" id="3.80.10.10:FF:000275">
    <property type="entry name" value="Leucine-rich repeat receptor-like protein kinase"/>
    <property type="match status" value="1"/>
</dbReference>
<dbReference type="Gramene" id="evm.model.10.1795">
    <property type="protein sequence ID" value="cds.evm.model.10.1795"/>
    <property type="gene ID" value="evm.TU.10.1795"/>
</dbReference>
<evidence type="ECO:0000256" key="10">
    <source>
        <dbReference type="ARBA" id="ARBA00022737"/>
    </source>
</evidence>
<dbReference type="EC" id="2.7.11.1" evidence="3"/>
<feature type="binding site" evidence="19">
    <location>
        <position position="733"/>
    </location>
    <ligand>
        <name>ATP</name>
        <dbReference type="ChEBI" id="CHEBI:30616"/>
    </ligand>
</feature>
<feature type="transmembrane region" description="Helical" evidence="20">
    <location>
        <begin position="362"/>
        <end position="380"/>
    </location>
</feature>
<dbReference type="Pfam" id="PF08263">
    <property type="entry name" value="LRRNT_2"/>
    <property type="match status" value="1"/>
</dbReference>
<dbReference type="GO" id="GO:0006950">
    <property type="term" value="P:response to stress"/>
    <property type="evidence" value="ECO:0007669"/>
    <property type="project" value="UniProtKB-ARBA"/>
</dbReference>
<comment type="similarity">
    <text evidence="2">Belongs to the RLP family.</text>
</comment>
<evidence type="ECO:0000256" key="6">
    <source>
        <dbReference type="ARBA" id="ARBA00022614"/>
    </source>
</evidence>
<reference evidence="23" key="1">
    <citation type="submission" date="2021-03" db="UniProtKB">
        <authorList>
            <consortium name="EnsemblPlants"/>
        </authorList>
    </citation>
    <scope>IDENTIFICATION</scope>
</reference>
<proteinExistence type="inferred from homology"/>
<evidence type="ECO:0000256" key="17">
    <source>
        <dbReference type="ARBA" id="ARBA00047899"/>
    </source>
</evidence>
<keyword evidence="15 20" id="KW-0472">Membrane</keyword>
<evidence type="ECO:0000256" key="21">
    <source>
        <dbReference type="SAM" id="SignalP"/>
    </source>
</evidence>
<dbReference type="InterPro" id="IPR000719">
    <property type="entry name" value="Prot_kinase_dom"/>
</dbReference>
<evidence type="ECO:0000256" key="7">
    <source>
        <dbReference type="ARBA" id="ARBA00022679"/>
    </source>
</evidence>
<dbReference type="AlphaFoldDB" id="A0A803QKX4"/>
<keyword evidence="10" id="KW-0677">Repeat</keyword>
<dbReference type="PRINTS" id="PR00019">
    <property type="entry name" value="LEURICHRPT"/>
</dbReference>
<dbReference type="FunFam" id="3.80.10.10:FF:000041">
    <property type="entry name" value="LRR receptor-like serine/threonine-protein kinase ERECTA"/>
    <property type="match status" value="1"/>
</dbReference>
<evidence type="ECO:0000256" key="9">
    <source>
        <dbReference type="ARBA" id="ARBA00022729"/>
    </source>
</evidence>
<evidence type="ECO:0000313" key="24">
    <source>
        <dbReference type="Proteomes" id="UP000596661"/>
    </source>
</evidence>
<dbReference type="InterPro" id="IPR032675">
    <property type="entry name" value="LRR_dom_sf"/>
</dbReference>
<evidence type="ECO:0000256" key="4">
    <source>
        <dbReference type="ARBA" id="ARBA00022475"/>
    </source>
</evidence>
<dbReference type="Gene3D" id="3.80.10.10">
    <property type="entry name" value="Ribonuclease Inhibitor"/>
    <property type="match status" value="4"/>
</dbReference>
<organism evidence="23 24">
    <name type="scientific">Cannabis sativa</name>
    <name type="common">Hemp</name>
    <name type="synonym">Marijuana</name>
    <dbReference type="NCBI Taxonomy" id="3483"/>
    <lineage>
        <taxon>Eukaryota</taxon>
        <taxon>Viridiplantae</taxon>
        <taxon>Streptophyta</taxon>
        <taxon>Embryophyta</taxon>
        <taxon>Tracheophyta</taxon>
        <taxon>Spermatophyta</taxon>
        <taxon>Magnoliopsida</taxon>
        <taxon>eudicotyledons</taxon>
        <taxon>Gunneridae</taxon>
        <taxon>Pentapetalae</taxon>
        <taxon>rosids</taxon>
        <taxon>fabids</taxon>
        <taxon>Rosales</taxon>
        <taxon>Cannabaceae</taxon>
        <taxon>Cannabis</taxon>
    </lineage>
</organism>
<evidence type="ECO:0000313" key="23">
    <source>
        <dbReference type="EnsemblPlants" id="cds.evm.model.10.1795"/>
    </source>
</evidence>
<evidence type="ECO:0000256" key="3">
    <source>
        <dbReference type="ARBA" id="ARBA00012513"/>
    </source>
</evidence>
<dbReference type="SUPFAM" id="SSF52058">
    <property type="entry name" value="L domain-like"/>
    <property type="match status" value="2"/>
</dbReference>
<comment type="catalytic activity">
    <reaction evidence="17">
        <text>L-threonyl-[protein] + ATP = O-phospho-L-threonyl-[protein] + ADP + H(+)</text>
        <dbReference type="Rhea" id="RHEA:46608"/>
        <dbReference type="Rhea" id="RHEA-COMP:11060"/>
        <dbReference type="Rhea" id="RHEA-COMP:11605"/>
        <dbReference type="ChEBI" id="CHEBI:15378"/>
        <dbReference type="ChEBI" id="CHEBI:30013"/>
        <dbReference type="ChEBI" id="CHEBI:30616"/>
        <dbReference type="ChEBI" id="CHEBI:61977"/>
        <dbReference type="ChEBI" id="CHEBI:456216"/>
        <dbReference type="EC" id="2.7.11.1"/>
    </reaction>
</comment>
<dbReference type="SUPFAM" id="SSF56112">
    <property type="entry name" value="Protein kinase-like (PK-like)"/>
    <property type="match status" value="1"/>
</dbReference>
<evidence type="ECO:0000256" key="12">
    <source>
        <dbReference type="ARBA" id="ARBA00022777"/>
    </source>
</evidence>